<evidence type="ECO:0000256" key="5">
    <source>
        <dbReference type="ARBA" id="ARBA00023315"/>
    </source>
</evidence>
<dbReference type="InterPro" id="IPR022676">
    <property type="entry name" value="NMT_N"/>
</dbReference>
<dbReference type="Pfam" id="PF01233">
    <property type="entry name" value="NMT"/>
    <property type="match status" value="1"/>
</dbReference>
<comment type="catalytic activity">
    <reaction evidence="6">
        <text>N-terminal glycyl-[protein] + tetradecanoyl-CoA = N-tetradecanoylglycyl-[protein] + CoA + H(+)</text>
        <dbReference type="Rhea" id="RHEA:15521"/>
        <dbReference type="Rhea" id="RHEA-COMP:12666"/>
        <dbReference type="Rhea" id="RHEA-COMP:12667"/>
        <dbReference type="ChEBI" id="CHEBI:15378"/>
        <dbReference type="ChEBI" id="CHEBI:57287"/>
        <dbReference type="ChEBI" id="CHEBI:57385"/>
        <dbReference type="ChEBI" id="CHEBI:64723"/>
        <dbReference type="ChEBI" id="CHEBI:133050"/>
        <dbReference type="EC" id="2.3.1.97"/>
    </reaction>
</comment>
<dbReference type="PANTHER" id="PTHR11377:SF5">
    <property type="entry name" value="GLYCYLPEPTIDE N-TETRADECANOYLTRANSFERASE"/>
    <property type="match status" value="1"/>
</dbReference>
<gene>
    <name evidence="10" type="ORF">EMPS_03945</name>
</gene>
<dbReference type="GO" id="GO:0004379">
    <property type="term" value="F:glycylpeptide N-tetradecanoyltransferase activity"/>
    <property type="evidence" value="ECO:0007669"/>
    <property type="project" value="UniProtKB-EC"/>
</dbReference>
<reference evidence="10" key="2">
    <citation type="journal article" date="2022" name="Microbiol. Resour. Announc.">
        <title>Whole-Genome Sequence of Entomortierella parvispora E1425, a Mucoromycotan Fungus Associated with Burkholderiaceae-Related Endosymbiotic Bacteria.</title>
        <authorList>
            <person name="Herlambang A."/>
            <person name="Guo Y."/>
            <person name="Takashima Y."/>
            <person name="Narisawa K."/>
            <person name="Ohta H."/>
            <person name="Nishizawa T."/>
        </authorList>
    </citation>
    <scope>NUCLEOTIDE SEQUENCE</scope>
    <source>
        <strain evidence="10">E1425</strain>
    </source>
</reference>
<dbReference type="GO" id="GO:0005737">
    <property type="term" value="C:cytoplasm"/>
    <property type="evidence" value="ECO:0007669"/>
    <property type="project" value="TreeGrafter"/>
</dbReference>
<dbReference type="EC" id="2.3.1.97" evidence="2 6"/>
<dbReference type="SUPFAM" id="SSF55729">
    <property type="entry name" value="Acyl-CoA N-acyltransferases (Nat)"/>
    <property type="match status" value="2"/>
</dbReference>
<keyword evidence="5 6" id="KW-0012">Acyltransferase</keyword>
<dbReference type="PANTHER" id="PTHR11377">
    <property type="entry name" value="N-MYRISTOYL TRANSFERASE"/>
    <property type="match status" value="1"/>
</dbReference>
<keyword evidence="4 6" id="KW-0808">Transferase</keyword>
<proteinExistence type="inferred from homology"/>
<name>A0A9P3H7N3_9FUNG</name>
<dbReference type="Pfam" id="PF02799">
    <property type="entry name" value="NMT_C"/>
    <property type="match status" value="1"/>
</dbReference>
<dbReference type="PROSITE" id="PS00976">
    <property type="entry name" value="NMT_2"/>
    <property type="match status" value="1"/>
</dbReference>
<dbReference type="Proteomes" id="UP000827284">
    <property type="component" value="Unassembled WGS sequence"/>
</dbReference>
<evidence type="ECO:0000256" key="6">
    <source>
        <dbReference type="RuleBase" id="RU000586"/>
    </source>
</evidence>
<dbReference type="Gene3D" id="3.40.630.170">
    <property type="match status" value="1"/>
</dbReference>
<dbReference type="AlphaFoldDB" id="A0A9P3H7N3"/>
<dbReference type="EMBL" id="BQFW01000005">
    <property type="protein sequence ID" value="GJJ71595.1"/>
    <property type="molecule type" value="Genomic_DNA"/>
</dbReference>
<evidence type="ECO:0000259" key="8">
    <source>
        <dbReference type="Pfam" id="PF01233"/>
    </source>
</evidence>
<keyword evidence="11" id="KW-1185">Reference proteome</keyword>
<dbReference type="InterPro" id="IPR016181">
    <property type="entry name" value="Acyl_CoA_acyltransferase"/>
</dbReference>
<evidence type="ECO:0000256" key="7">
    <source>
        <dbReference type="RuleBase" id="RU004178"/>
    </source>
</evidence>
<dbReference type="InterPro" id="IPR022678">
    <property type="entry name" value="NMT_CS"/>
</dbReference>
<sequence length="465" mass="53176">MSGSDKRNAAPIDNKALTAQRFEQELANAPADVQDKLRLLLQQMALAGVGGDADAGSSSKVPKSMEDHKFWKTQPVVKHDEVVEEDGPIEADVPLEKVRATPYPLPKEFEWTLVDVEDDKEIKELYELLTLNYVEDDDAMFRFDYSAEFLKWALLPPGWKRAWHIGVRVASNKKLVAFISGIPQDVRVHDNVKRMVEINFLCVHKKLRSKRLAPVLIKEVTRRTHLEGIFQAVYTAGVVLPKPVTRCRYFHRSLNPKKLVEIGFSHLGRNMTMARLIKLYKLKAETSTPGLRLIEERDVAQVKQLLNRYLSGFEFAPNFEEEDVRHWFISRPGVVWGYVVENEETKEITDFFSFYSLPSTVINNPTHSTLNAAYSFYYATTTSLGAEPSAEATQQKKERLSALMTDALILARQNDFDVYNALDLMDNALYTEDLKFGPGDGYLHFYLYNWRCRAIETDKIGLVML</sequence>
<dbReference type="PIRSF" id="PIRSF015892">
    <property type="entry name" value="N-myristl_transf"/>
    <property type="match status" value="1"/>
</dbReference>
<evidence type="ECO:0000256" key="1">
    <source>
        <dbReference type="ARBA" id="ARBA00009469"/>
    </source>
</evidence>
<dbReference type="OrthoDB" id="60315at2759"/>
<dbReference type="InterPro" id="IPR000903">
    <property type="entry name" value="NMT"/>
</dbReference>
<evidence type="ECO:0000313" key="11">
    <source>
        <dbReference type="Proteomes" id="UP000827284"/>
    </source>
</evidence>
<dbReference type="InterPro" id="IPR022677">
    <property type="entry name" value="NMT_C"/>
</dbReference>
<evidence type="ECO:0000256" key="4">
    <source>
        <dbReference type="ARBA" id="ARBA00022679"/>
    </source>
</evidence>
<reference evidence="10" key="1">
    <citation type="submission" date="2021-11" db="EMBL/GenBank/DDBJ databases">
        <authorList>
            <person name="Herlambang A."/>
            <person name="Guo Y."/>
            <person name="Takashima Y."/>
            <person name="Nishizawa T."/>
        </authorList>
    </citation>
    <scope>NUCLEOTIDE SEQUENCE</scope>
    <source>
        <strain evidence="10">E1425</strain>
    </source>
</reference>
<dbReference type="FunFam" id="3.40.630.30:FF:000042">
    <property type="entry name" value="Glycylpeptide N-tetradecanoyltransferase"/>
    <property type="match status" value="1"/>
</dbReference>
<evidence type="ECO:0000259" key="9">
    <source>
        <dbReference type="Pfam" id="PF02799"/>
    </source>
</evidence>
<protein>
    <recommendedName>
        <fullName evidence="3 6">Glycylpeptide N-tetradecanoyltransferase</fullName>
        <ecNumber evidence="2 6">2.3.1.97</ecNumber>
    </recommendedName>
</protein>
<accession>A0A9P3H7N3</accession>
<comment type="function">
    <text evidence="6">Adds a myristoyl group to the N-terminal glycine residue of certain cellular proteins.</text>
</comment>
<dbReference type="PROSITE" id="PS00975">
    <property type="entry name" value="NMT_1"/>
    <property type="match status" value="1"/>
</dbReference>
<evidence type="ECO:0000313" key="10">
    <source>
        <dbReference type="EMBL" id="GJJ71595.1"/>
    </source>
</evidence>
<evidence type="ECO:0000256" key="2">
    <source>
        <dbReference type="ARBA" id="ARBA00012923"/>
    </source>
</evidence>
<evidence type="ECO:0000256" key="3">
    <source>
        <dbReference type="ARBA" id="ARBA00022240"/>
    </source>
</evidence>
<comment type="caution">
    <text evidence="10">The sequence shown here is derived from an EMBL/GenBank/DDBJ whole genome shotgun (WGS) entry which is preliminary data.</text>
</comment>
<dbReference type="FunFam" id="3.40.630.170:FF:000001">
    <property type="entry name" value="Glycylpeptide N-tetradecanoyltransferase"/>
    <property type="match status" value="1"/>
</dbReference>
<organism evidence="10 11">
    <name type="scientific">Entomortierella parvispora</name>
    <dbReference type="NCBI Taxonomy" id="205924"/>
    <lineage>
        <taxon>Eukaryota</taxon>
        <taxon>Fungi</taxon>
        <taxon>Fungi incertae sedis</taxon>
        <taxon>Mucoromycota</taxon>
        <taxon>Mortierellomycotina</taxon>
        <taxon>Mortierellomycetes</taxon>
        <taxon>Mortierellales</taxon>
        <taxon>Mortierellaceae</taxon>
        <taxon>Entomortierella</taxon>
    </lineage>
</organism>
<comment type="similarity">
    <text evidence="1 7">Belongs to the NMT family.</text>
</comment>
<feature type="domain" description="Glycylpeptide N-tetradecanoyltransferase C-terminal" evidence="9">
    <location>
        <begin position="261"/>
        <end position="457"/>
    </location>
</feature>
<feature type="domain" description="Glycylpeptide N-tetradecanoyltransferase N-terminal" evidence="8">
    <location>
        <begin position="88"/>
        <end position="247"/>
    </location>
</feature>